<comment type="subcellular location">
    <subcellularLocation>
        <location evidence="4">Nucleus</location>
    </subcellularLocation>
</comment>
<dbReference type="Proteomes" id="UP000265618">
    <property type="component" value="Unassembled WGS sequence"/>
</dbReference>
<sequence>MPNYTPVQLYLLSRYFVDNIHRPYPSKEEVERLSKEAGITVKQAEVWFGNRRKRLRRRTMDLADVPCLPKDRDIDKLGRVYVETLNHAQTQSWHAGYLKEKDTRLKAASQAAQPTQPRAEPEQISPFQAPVAYHSPDYVPLHFRPGVTRSNAYPAPSQGVSQYGVPIYSAAEREREREAMQQRQEYEAQRRRFGEMQYREGMDTMQGLGALGEGPGVGGVAMGYAQTQMY</sequence>
<dbReference type="PROSITE" id="PS50071">
    <property type="entry name" value="HOMEOBOX_2"/>
    <property type="match status" value="1"/>
</dbReference>
<proteinExistence type="predicted"/>
<evidence type="ECO:0000313" key="8">
    <source>
        <dbReference type="Proteomes" id="UP000265618"/>
    </source>
</evidence>
<feature type="region of interest" description="Disordered" evidence="5">
    <location>
        <begin position="104"/>
        <end position="123"/>
    </location>
</feature>
<keyword evidence="3 4" id="KW-0539">Nucleus</keyword>
<dbReference type="InterPro" id="IPR001356">
    <property type="entry name" value="HD"/>
</dbReference>
<reference evidence="7 8" key="1">
    <citation type="journal article" date="2018" name="PLoS ONE">
        <title>The draft genome of Kipferlia bialata reveals reductive genome evolution in fornicate parasites.</title>
        <authorList>
            <person name="Tanifuji G."/>
            <person name="Takabayashi S."/>
            <person name="Kume K."/>
            <person name="Takagi M."/>
            <person name="Nakayama T."/>
            <person name="Kamikawa R."/>
            <person name="Inagaki Y."/>
            <person name="Hashimoto T."/>
        </authorList>
    </citation>
    <scope>NUCLEOTIDE SEQUENCE [LARGE SCALE GENOMIC DNA]</scope>
    <source>
        <strain evidence="7">NY0173</strain>
    </source>
</reference>
<dbReference type="Gene3D" id="1.10.10.60">
    <property type="entry name" value="Homeodomain-like"/>
    <property type="match status" value="1"/>
</dbReference>
<name>A0A9K3CQ15_9EUKA</name>
<keyword evidence="1 4" id="KW-0238">DNA-binding</keyword>
<dbReference type="GO" id="GO:0003677">
    <property type="term" value="F:DNA binding"/>
    <property type="evidence" value="ECO:0007669"/>
    <property type="project" value="UniProtKB-UniRule"/>
</dbReference>
<dbReference type="OrthoDB" id="4187154at2759"/>
<dbReference type="InterPro" id="IPR009057">
    <property type="entry name" value="Homeodomain-like_sf"/>
</dbReference>
<dbReference type="CDD" id="cd00086">
    <property type="entry name" value="homeodomain"/>
    <property type="match status" value="1"/>
</dbReference>
<feature type="domain" description="Homeobox" evidence="6">
    <location>
        <begin position="1"/>
        <end position="58"/>
    </location>
</feature>
<dbReference type="GO" id="GO:0006355">
    <property type="term" value="P:regulation of DNA-templated transcription"/>
    <property type="evidence" value="ECO:0007669"/>
    <property type="project" value="InterPro"/>
</dbReference>
<evidence type="ECO:0000256" key="2">
    <source>
        <dbReference type="ARBA" id="ARBA00023155"/>
    </source>
</evidence>
<comment type="caution">
    <text evidence="7">The sequence shown here is derived from an EMBL/GenBank/DDBJ whole genome shotgun (WGS) entry which is preliminary data.</text>
</comment>
<dbReference type="AlphaFoldDB" id="A0A9K3CQ15"/>
<dbReference type="SMART" id="SM00389">
    <property type="entry name" value="HOX"/>
    <property type="match status" value="1"/>
</dbReference>
<dbReference type="Pfam" id="PF05920">
    <property type="entry name" value="Homeobox_KN"/>
    <property type="match status" value="1"/>
</dbReference>
<protein>
    <recommendedName>
        <fullName evidence="6">Homeobox domain-containing protein</fullName>
    </recommendedName>
</protein>
<evidence type="ECO:0000256" key="3">
    <source>
        <dbReference type="ARBA" id="ARBA00023242"/>
    </source>
</evidence>
<evidence type="ECO:0000259" key="6">
    <source>
        <dbReference type="PROSITE" id="PS50071"/>
    </source>
</evidence>
<keyword evidence="8" id="KW-1185">Reference proteome</keyword>
<keyword evidence="2 4" id="KW-0371">Homeobox</keyword>
<gene>
    <name evidence="7" type="ORF">KIPB_001423</name>
</gene>
<dbReference type="GO" id="GO:0005634">
    <property type="term" value="C:nucleus"/>
    <property type="evidence" value="ECO:0007669"/>
    <property type="project" value="UniProtKB-SubCell"/>
</dbReference>
<evidence type="ECO:0000256" key="1">
    <source>
        <dbReference type="ARBA" id="ARBA00023125"/>
    </source>
</evidence>
<evidence type="ECO:0000256" key="4">
    <source>
        <dbReference type="PROSITE-ProRule" id="PRU00108"/>
    </source>
</evidence>
<dbReference type="SUPFAM" id="SSF46689">
    <property type="entry name" value="Homeodomain-like"/>
    <property type="match status" value="1"/>
</dbReference>
<evidence type="ECO:0000313" key="7">
    <source>
        <dbReference type="EMBL" id="GIQ80597.1"/>
    </source>
</evidence>
<accession>A0A9K3CQ15</accession>
<organism evidence="7 8">
    <name type="scientific">Kipferlia bialata</name>
    <dbReference type="NCBI Taxonomy" id="797122"/>
    <lineage>
        <taxon>Eukaryota</taxon>
        <taxon>Metamonada</taxon>
        <taxon>Carpediemonas-like organisms</taxon>
        <taxon>Kipferlia</taxon>
    </lineage>
</organism>
<dbReference type="EMBL" id="BDIP01000201">
    <property type="protein sequence ID" value="GIQ80597.1"/>
    <property type="molecule type" value="Genomic_DNA"/>
</dbReference>
<dbReference type="InterPro" id="IPR008422">
    <property type="entry name" value="KN_HD"/>
</dbReference>
<feature type="DNA-binding region" description="Homeobox" evidence="4">
    <location>
        <begin position="3"/>
        <end position="59"/>
    </location>
</feature>
<evidence type="ECO:0000256" key="5">
    <source>
        <dbReference type="SAM" id="MobiDB-lite"/>
    </source>
</evidence>